<dbReference type="EMBL" id="JBJKFK010001650">
    <property type="protein sequence ID" value="KAL3312552.1"/>
    <property type="molecule type" value="Genomic_DNA"/>
</dbReference>
<accession>A0ABD2Q0D4</accession>
<gene>
    <name evidence="1" type="ORF">Ciccas_008852</name>
</gene>
<proteinExistence type="predicted"/>
<dbReference type="Proteomes" id="UP001626550">
    <property type="component" value="Unassembled WGS sequence"/>
</dbReference>
<evidence type="ECO:0000313" key="1">
    <source>
        <dbReference type="EMBL" id="KAL3312552.1"/>
    </source>
</evidence>
<reference evidence="1 2" key="1">
    <citation type="submission" date="2024-11" db="EMBL/GenBank/DDBJ databases">
        <title>Adaptive evolution of stress response genes in parasites aligns with host niche diversity.</title>
        <authorList>
            <person name="Hahn C."/>
            <person name="Resl P."/>
        </authorList>
    </citation>
    <scope>NUCLEOTIDE SEQUENCE [LARGE SCALE GENOMIC DNA]</scope>
    <source>
        <strain evidence="1">EGGRZ-B1_66</strain>
        <tissue evidence="1">Body</tissue>
    </source>
</reference>
<protein>
    <submittedName>
        <fullName evidence="1">Uncharacterized protein</fullName>
    </submittedName>
</protein>
<evidence type="ECO:0000313" key="2">
    <source>
        <dbReference type="Proteomes" id="UP001626550"/>
    </source>
</evidence>
<name>A0ABD2Q0D4_9PLAT</name>
<organism evidence="1 2">
    <name type="scientific">Cichlidogyrus casuarinus</name>
    <dbReference type="NCBI Taxonomy" id="1844966"/>
    <lineage>
        <taxon>Eukaryota</taxon>
        <taxon>Metazoa</taxon>
        <taxon>Spiralia</taxon>
        <taxon>Lophotrochozoa</taxon>
        <taxon>Platyhelminthes</taxon>
        <taxon>Monogenea</taxon>
        <taxon>Monopisthocotylea</taxon>
        <taxon>Dactylogyridea</taxon>
        <taxon>Ancyrocephalidae</taxon>
        <taxon>Cichlidogyrus</taxon>
    </lineage>
</organism>
<dbReference type="AlphaFoldDB" id="A0ABD2Q0D4"/>
<comment type="caution">
    <text evidence="1">The sequence shown here is derived from an EMBL/GenBank/DDBJ whole genome shotgun (WGS) entry which is preliminary data.</text>
</comment>
<sequence length="131" mass="15477">MEILPNYDDYLAHKYYADQMHLKSCFGAILSALILKQPDDPKEFILSCLQHIRSNIGIYKIHTSYFCWEKHPSLHKPLQVLYQDKYWAYGKISNCMSLNKQILEKSEVMPREIDMDMIWNESEEIANSLSE</sequence>
<keyword evidence="2" id="KW-1185">Reference proteome</keyword>